<dbReference type="Proteomes" id="UP001515500">
    <property type="component" value="Unplaced"/>
</dbReference>
<dbReference type="InterPro" id="IPR007658">
    <property type="entry name" value="DUF594"/>
</dbReference>
<proteinExistence type="predicted"/>
<dbReference type="Pfam" id="PF04578">
    <property type="entry name" value="DUF594"/>
    <property type="match status" value="1"/>
</dbReference>
<gene>
    <name evidence="4 5" type="primary">LOC120256103</name>
</gene>
<name>A0AB40AZ54_DIOCR</name>
<evidence type="ECO:0000313" key="5">
    <source>
        <dbReference type="RefSeq" id="XP_039119808.1"/>
    </source>
</evidence>
<feature type="domain" description="DUF4220" evidence="2">
    <location>
        <begin position="63"/>
        <end position="442"/>
    </location>
</feature>
<sequence>MYVAAGNSTSTAQALLKWLDEDVGKLARIEVLVVISGALMTFLALFGSYRRRSRSALIKYTLWAAFTLTDSISAYTIGLMQTANFHNNLFLLWSLFLIIIKCSTNSITAFSVQDNDNKMSYYFNLLLLILYVGFIFNSYFKNISFGIPLYIFVFVFMFKAIERLIGLNLVDLPNRPMLNTKLVSDYMHYEHELSNEIDPVSMKGYKYLVTGEDPKDTDINPPDYLMKLMLNNSAVQFNVITVEKIWRCPGRVLKNSKEAKDVCLSFAFFKLLRRRFTGYPWTEAKQDKTKRLILEGLLNDPIRAFKVIETELGFLYDSFYTKYAVITGKPLLLLSSVATLLGSFWVIGILLNYKPTNGELHMEGNIDVLITVFFLLAISFVELWQIITYVFSDWAKVLLLCYYVKLSSLHEMDLLQTLLSFVCRQSVLKPWDQKLGQYSLLDSYRYEPSCLKTVLMRGGRGQKESPFVQLPDEVKKAIAQSLIENEGKLKSIGESLLTLSGFDRDAQLRQLLWACKLETYTEIILVWHVATFICLKKTALDHRRDEDQFNHKVADSLSKYCAYLVVFAREFLLPEPTELTSFTFDRTVFETSDLLEGKTSMSDKLNEIMKVGDDPPQSILKKGGKLGRQLIELVGEESLRFRVLKEIWVKIILCIAPSDNTNAHLQHLTEGGEFITHVWTLLCHLGIFQRPQSGIPDHPV</sequence>
<dbReference type="Pfam" id="PF13968">
    <property type="entry name" value="DUF4220"/>
    <property type="match status" value="1"/>
</dbReference>
<evidence type="ECO:0000259" key="2">
    <source>
        <dbReference type="Pfam" id="PF13968"/>
    </source>
</evidence>
<feature type="transmembrane region" description="Helical" evidence="1">
    <location>
        <begin position="90"/>
        <end position="112"/>
    </location>
</feature>
<dbReference type="InterPro" id="IPR025315">
    <property type="entry name" value="DUF4220"/>
</dbReference>
<feature type="transmembrane region" description="Helical" evidence="1">
    <location>
        <begin position="26"/>
        <end position="48"/>
    </location>
</feature>
<protein>
    <submittedName>
        <fullName evidence="4 5">Uncharacterized protein LOC120256103</fullName>
    </submittedName>
</protein>
<feature type="transmembrane region" description="Helical" evidence="1">
    <location>
        <begin position="331"/>
        <end position="353"/>
    </location>
</feature>
<feature type="transmembrane region" description="Helical" evidence="1">
    <location>
        <begin position="119"/>
        <end position="137"/>
    </location>
</feature>
<feature type="transmembrane region" description="Helical" evidence="1">
    <location>
        <begin position="143"/>
        <end position="161"/>
    </location>
</feature>
<reference evidence="4 5" key="1">
    <citation type="submission" date="2025-04" db="UniProtKB">
        <authorList>
            <consortium name="RefSeq"/>
        </authorList>
    </citation>
    <scope>IDENTIFICATION</scope>
</reference>
<keyword evidence="3" id="KW-1185">Reference proteome</keyword>
<evidence type="ECO:0000313" key="3">
    <source>
        <dbReference type="Proteomes" id="UP001515500"/>
    </source>
</evidence>
<feature type="transmembrane region" description="Helical" evidence="1">
    <location>
        <begin position="60"/>
        <end position="78"/>
    </location>
</feature>
<dbReference type="RefSeq" id="XP_039119808.1">
    <property type="nucleotide sequence ID" value="XM_039263874.1"/>
</dbReference>
<organism evidence="3 5">
    <name type="scientific">Dioscorea cayennensis subsp. rotundata</name>
    <name type="common">White Guinea yam</name>
    <name type="synonym">Dioscorea rotundata</name>
    <dbReference type="NCBI Taxonomy" id="55577"/>
    <lineage>
        <taxon>Eukaryota</taxon>
        <taxon>Viridiplantae</taxon>
        <taxon>Streptophyta</taxon>
        <taxon>Embryophyta</taxon>
        <taxon>Tracheophyta</taxon>
        <taxon>Spermatophyta</taxon>
        <taxon>Magnoliopsida</taxon>
        <taxon>Liliopsida</taxon>
        <taxon>Dioscoreales</taxon>
        <taxon>Dioscoreaceae</taxon>
        <taxon>Dioscorea</taxon>
    </lineage>
</organism>
<keyword evidence="1" id="KW-0472">Membrane</keyword>
<feature type="transmembrane region" description="Helical" evidence="1">
    <location>
        <begin position="368"/>
        <end position="391"/>
    </location>
</feature>
<keyword evidence="1" id="KW-1133">Transmembrane helix</keyword>
<dbReference type="AlphaFoldDB" id="A0AB40AZ54"/>
<dbReference type="RefSeq" id="XP_039119807.1">
    <property type="nucleotide sequence ID" value="XM_039263873.1"/>
</dbReference>
<accession>A0AB40AZ54</accession>
<dbReference type="GeneID" id="120256103"/>
<keyword evidence="1" id="KW-0812">Transmembrane</keyword>
<dbReference type="PANTHER" id="PTHR31325">
    <property type="entry name" value="OS01G0798800 PROTEIN-RELATED"/>
    <property type="match status" value="1"/>
</dbReference>
<evidence type="ECO:0000256" key="1">
    <source>
        <dbReference type="SAM" id="Phobius"/>
    </source>
</evidence>
<evidence type="ECO:0000313" key="4">
    <source>
        <dbReference type="RefSeq" id="XP_039119807.1"/>
    </source>
</evidence>